<dbReference type="AlphaFoldDB" id="A0A2M7BAT3"/>
<evidence type="ECO:0000313" key="8">
    <source>
        <dbReference type="Proteomes" id="UP000229631"/>
    </source>
</evidence>
<dbReference type="EC" id="3.1.26.5" evidence="6"/>
<dbReference type="HAMAP" id="MF_00227">
    <property type="entry name" value="RNase_P"/>
    <property type="match status" value="1"/>
</dbReference>
<dbReference type="EMBL" id="PEVC01000060">
    <property type="protein sequence ID" value="PIV00221.1"/>
    <property type="molecule type" value="Genomic_DNA"/>
</dbReference>
<dbReference type="SUPFAM" id="SSF54211">
    <property type="entry name" value="Ribosomal protein S5 domain 2-like"/>
    <property type="match status" value="1"/>
</dbReference>
<evidence type="ECO:0000313" key="7">
    <source>
        <dbReference type="EMBL" id="PIV00221.1"/>
    </source>
</evidence>
<dbReference type="Pfam" id="PF00825">
    <property type="entry name" value="Ribonuclease_P"/>
    <property type="match status" value="1"/>
</dbReference>
<evidence type="ECO:0000256" key="3">
    <source>
        <dbReference type="ARBA" id="ARBA00022759"/>
    </source>
</evidence>
<evidence type="ECO:0000256" key="2">
    <source>
        <dbReference type="ARBA" id="ARBA00022722"/>
    </source>
</evidence>
<protein>
    <recommendedName>
        <fullName evidence="6">Ribonuclease P protein component</fullName>
        <shortName evidence="6">RNase P protein</shortName>
        <shortName evidence="6">RNaseP protein</shortName>
        <ecNumber evidence="6">3.1.26.5</ecNumber>
    </recommendedName>
    <alternativeName>
        <fullName evidence="6">Protein C5</fullName>
    </alternativeName>
</protein>
<accession>A0A2M7BAT3</accession>
<keyword evidence="5 6" id="KW-0694">RNA-binding</keyword>
<evidence type="ECO:0000256" key="6">
    <source>
        <dbReference type="HAMAP-Rule" id="MF_00227"/>
    </source>
</evidence>
<dbReference type="InterPro" id="IPR020568">
    <property type="entry name" value="Ribosomal_Su5_D2-typ_SF"/>
</dbReference>
<keyword evidence="2 6" id="KW-0540">Nuclease</keyword>
<dbReference type="GO" id="GO:0004526">
    <property type="term" value="F:ribonuclease P activity"/>
    <property type="evidence" value="ECO:0007669"/>
    <property type="project" value="UniProtKB-UniRule"/>
</dbReference>
<evidence type="ECO:0000256" key="1">
    <source>
        <dbReference type="ARBA" id="ARBA00022694"/>
    </source>
</evidence>
<keyword evidence="3 6" id="KW-0255">Endonuclease</keyword>
<reference evidence="8" key="1">
    <citation type="submission" date="2017-09" db="EMBL/GenBank/DDBJ databases">
        <title>Depth-based differentiation of microbial function through sediment-hosted aquifers and enrichment of novel symbionts in the deep terrestrial subsurface.</title>
        <authorList>
            <person name="Probst A.J."/>
            <person name="Ladd B."/>
            <person name="Jarett J.K."/>
            <person name="Geller-Mcgrath D.E."/>
            <person name="Sieber C.M.K."/>
            <person name="Emerson J.B."/>
            <person name="Anantharaman K."/>
            <person name="Thomas B.C."/>
            <person name="Malmstrom R."/>
            <person name="Stieglmeier M."/>
            <person name="Klingl A."/>
            <person name="Woyke T."/>
            <person name="Ryan C.M."/>
            <person name="Banfield J.F."/>
        </authorList>
    </citation>
    <scope>NUCLEOTIDE SEQUENCE [LARGE SCALE GENOMIC DNA]</scope>
</reference>
<organism evidence="7 8">
    <name type="scientific">Candidatus Shapirobacteria bacterium CG03_land_8_20_14_0_80_39_12</name>
    <dbReference type="NCBI Taxonomy" id="1974879"/>
    <lineage>
        <taxon>Bacteria</taxon>
        <taxon>Candidatus Shapironibacteriota</taxon>
    </lineage>
</organism>
<comment type="function">
    <text evidence="6">RNaseP catalyzes the removal of the 5'-leader sequence from pre-tRNA to produce the mature 5'-terminus. It can also cleave other RNA substrates such as 4.5S RNA. The protein component plays an auxiliary but essential role in vivo by binding to the 5'-leader sequence and broadening the substrate specificity of the ribozyme.</text>
</comment>
<comment type="catalytic activity">
    <reaction evidence="6">
        <text>Endonucleolytic cleavage of RNA, removing 5'-extranucleotides from tRNA precursor.</text>
        <dbReference type="EC" id="3.1.26.5"/>
    </reaction>
</comment>
<sequence>MLPKKNRLTKKEIFLLKEKQCKVIQGEFFGLIFYPSLEKKFGLIISAKIAKKAVERNRVKRLLYKVIKENFWDSSGFFLFLAKKNCLLADDEKLPKEILSFKQKVLPVK</sequence>
<proteinExistence type="inferred from homology"/>
<dbReference type="Proteomes" id="UP000229631">
    <property type="component" value="Unassembled WGS sequence"/>
</dbReference>
<keyword evidence="4 6" id="KW-0378">Hydrolase</keyword>
<evidence type="ECO:0000256" key="5">
    <source>
        <dbReference type="ARBA" id="ARBA00022884"/>
    </source>
</evidence>
<keyword evidence="1 6" id="KW-0819">tRNA processing</keyword>
<dbReference type="GO" id="GO:0001682">
    <property type="term" value="P:tRNA 5'-leader removal"/>
    <property type="evidence" value="ECO:0007669"/>
    <property type="project" value="UniProtKB-UniRule"/>
</dbReference>
<dbReference type="InterPro" id="IPR014721">
    <property type="entry name" value="Ribsml_uS5_D2-typ_fold_subgr"/>
</dbReference>
<comment type="caution">
    <text evidence="7">The sequence shown here is derived from an EMBL/GenBank/DDBJ whole genome shotgun (WGS) entry which is preliminary data.</text>
</comment>
<dbReference type="GO" id="GO:0000049">
    <property type="term" value="F:tRNA binding"/>
    <property type="evidence" value="ECO:0007669"/>
    <property type="project" value="UniProtKB-UniRule"/>
</dbReference>
<comment type="similarity">
    <text evidence="6">Belongs to the RnpA family.</text>
</comment>
<name>A0A2M7BAT3_9BACT</name>
<gene>
    <name evidence="6" type="primary">rnpA</name>
    <name evidence="7" type="ORF">COS54_03505</name>
</gene>
<comment type="subunit">
    <text evidence="6">Consists of a catalytic RNA component (M1 or rnpB) and a protein subunit.</text>
</comment>
<dbReference type="Gene3D" id="3.30.230.10">
    <property type="match status" value="1"/>
</dbReference>
<dbReference type="InterPro" id="IPR000100">
    <property type="entry name" value="RNase_P"/>
</dbReference>
<evidence type="ECO:0000256" key="4">
    <source>
        <dbReference type="ARBA" id="ARBA00022801"/>
    </source>
</evidence>